<dbReference type="GeneID" id="39592814"/>
<dbReference type="PROSITE" id="PS00139">
    <property type="entry name" value="THIOL_PROTEASE_CYS"/>
    <property type="match status" value="1"/>
</dbReference>
<accession>A0A427XTC8</accession>
<evidence type="ECO:0000256" key="2">
    <source>
        <dbReference type="ARBA" id="ARBA00012465"/>
    </source>
</evidence>
<evidence type="ECO:0000256" key="7">
    <source>
        <dbReference type="ARBA" id="ARBA00025347"/>
    </source>
</evidence>
<keyword evidence="9" id="KW-0496">Mitochondrion</keyword>
<dbReference type="GO" id="GO:0009636">
    <property type="term" value="P:response to toxic substance"/>
    <property type="evidence" value="ECO:0007669"/>
    <property type="project" value="TreeGrafter"/>
</dbReference>
<organism evidence="11 12">
    <name type="scientific">Apiotrichum porosum</name>
    <dbReference type="NCBI Taxonomy" id="105984"/>
    <lineage>
        <taxon>Eukaryota</taxon>
        <taxon>Fungi</taxon>
        <taxon>Dikarya</taxon>
        <taxon>Basidiomycota</taxon>
        <taxon>Agaricomycotina</taxon>
        <taxon>Tremellomycetes</taxon>
        <taxon>Trichosporonales</taxon>
        <taxon>Trichosporonaceae</taxon>
        <taxon>Apiotrichum</taxon>
    </lineage>
</organism>
<evidence type="ECO:0000256" key="3">
    <source>
        <dbReference type="ARBA" id="ARBA00016900"/>
    </source>
</evidence>
<comment type="similarity">
    <text evidence="9">Belongs to the peptidase C1 family.</text>
</comment>
<evidence type="ECO:0000256" key="10">
    <source>
        <dbReference type="PIRSR" id="PIRSR005700-1"/>
    </source>
</evidence>
<comment type="subunit">
    <text evidence="8">Homohexamer. Binds to nucleic acids. Binds single-stranded DNA and RNA with higher affinity than double-stranded DNA.</text>
</comment>
<dbReference type="GO" id="GO:0005739">
    <property type="term" value="C:mitochondrion"/>
    <property type="evidence" value="ECO:0007669"/>
    <property type="project" value="UniProtKB-SubCell"/>
</dbReference>
<evidence type="ECO:0000313" key="12">
    <source>
        <dbReference type="Proteomes" id="UP000279236"/>
    </source>
</evidence>
<keyword evidence="6 9" id="KW-0788">Thiol protease</keyword>
<dbReference type="GO" id="GO:0004197">
    <property type="term" value="F:cysteine-type endopeptidase activity"/>
    <property type="evidence" value="ECO:0007669"/>
    <property type="project" value="UniProtKB-EC"/>
</dbReference>
<dbReference type="RefSeq" id="XP_028476522.1">
    <property type="nucleotide sequence ID" value="XM_028623589.1"/>
</dbReference>
<dbReference type="Pfam" id="PF03051">
    <property type="entry name" value="Peptidase_C1_2"/>
    <property type="match status" value="1"/>
</dbReference>
<keyword evidence="5 9" id="KW-0378">Hydrolase</keyword>
<comment type="catalytic activity">
    <reaction evidence="1 9">
        <text>Inactivates bleomycin B2 (a cytotoxic glycometallopeptide) by hydrolysis of a carboxyamide bond of beta-aminoalanine, but also shows general aminopeptidase activity. The specificity varies somewhat with source, but amino acid arylamides of Met, Leu and Ala are preferred.</text>
        <dbReference type="EC" id="3.4.22.40"/>
    </reaction>
</comment>
<feature type="active site" evidence="10">
    <location>
        <position position="437"/>
    </location>
</feature>
<keyword evidence="4 9" id="KW-0645">Protease</keyword>
<dbReference type="InterPro" id="IPR000169">
    <property type="entry name" value="Pept_cys_AS"/>
</dbReference>
<comment type="subcellular location">
    <subcellularLocation>
        <location evidence="9">Mitochondrion</location>
    </subcellularLocation>
    <subcellularLocation>
        <location evidence="9">Cytoplasm</location>
    </subcellularLocation>
</comment>
<dbReference type="CDD" id="cd00585">
    <property type="entry name" value="Peptidase_C1B"/>
    <property type="match status" value="1"/>
</dbReference>
<evidence type="ECO:0000256" key="1">
    <source>
        <dbReference type="ARBA" id="ARBA00000423"/>
    </source>
</evidence>
<dbReference type="OrthoDB" id="2666448at2759"/>
<comment type="function">
    <text evidence="9">Has aminopeptidase activity, shortening substrate peptides sequentially by 1 amino acid. Has bleomycin hydrolase activity, which can protect the cell from the toxic effects of bleomycin. Has homocysteine-thiolactonase activity, protecting the cell against homocysteine toxicity.</text>
</comment>
<protein>
    <recommendedName>
        <fullName evidence="3 9">Cysteine proteinase 1, mitochondrial</fullName>
        <ecNumber evidence="2 9">3.4.22.40</ecNumber>
    </recommendedName>
</protein>
<name>A0A427XTC8_9TREE</name>
<evidence type="ECO:0000313" key="11">
    <source>
        <dbReference type="EMBL" id="RSH82067.1"/>
    </source>
</evidence>
<keyword evidence="12" id="KW-1185">Reference proteome</keyword>
<dbReference type="PIRSF" id="PIRSF005700">
    <property type="entry name" value="PepC"/>
    <property type="match status" value="1"/>
</dbReference>
<dbReference type="GO" id="GO:0006508">
    <property type="term" value="P:proteolysis"/>
    <property type="evidence" value="ECO:0007669"/>
    <property type="project" value="UniProtKB-KW"/>
</dbReference>
<evidence type="ECO:0000256" key="4">
    <source>
        <dbReference type="ARBA" id="ARBA00022670"/>
    </source>
</evidence>
<dbReference type="InterPro" id="IPR004134">
    <property type="entry name" value="Peptidase_C1B"/>
</dbReference>
<evidence type="ECO:0000256" key="8">
    <source>
        <dbReference type="ARBA" id="ARBA00026080"/>
    </source>
</evidence>
<dbReference type="PANTHER" id="PTHR10363">
    <property type="entry name" value="BLEOMYCIN HYDROLASE"/>
    <property type="match status" value="1"/>
</dbReference>
<evidence type="ECO:0000256" key="6">
    <source>
        <dbReference type="ARBA" id="ARBA00022807"/>
    </source>
</evidence>
<dbReference type="EC" id="3.4.22.40" evidence="2 9"/>
<evidence type="ECO:0000256" key="5">
    <source>
        <dbReference type="ARBA" id="ARBA00022801"/>
    </source>
</evidence>
<sequence>MGAQESKPATITAPTAAPINEKRAYLENLQQAALAIGDDSVPTSQSVEPEAIDAWSAKLENDPSFKLARLVLSHSDPVAALQSRTAVVADEKIFNLDLKGAVDGKYPGPVVNQKSSGRCWLFATTNVLRYNIVEQLKLGDFQLSQSYLFFYDKLEKANYYLENVIDLTDKELDSRLLSFLNEAPVNDGGQWDMAYNLLEKYGVIPQTLYPESFSSSSSSRLGRLLTSKLREYALLLRGAAATQSVDQLRKLKGQFMAEVYSTLCITLGTAPRPDAPFTWEYYDKAGKFHSWTGTPLEFYAAFARRKGMDPKDSFSLINDPRNEYGKLYTVKRLGNIWGAGGVRYVNAPTEVLEDAVIAGIKANTPLFFGCDVGKSSDSATGIMDTKLFDLEAAYGYTLGMDKAQRLIMGDSSMTHAMVITAVHLDKDGRPVRYKVENSWSNTAGQDGWFMCTAEWFREYVYQVVVPRSLVDKKWSDVLDGGNPVELEAWDPMGALA</sequence>
<dbReference type="AlphaFoldDB" id="A0A427XTC8"/>
<dbReference type="PANTHER" id="PTHR10363:SF2">
    <property type="entry name" value="BLEOMYCIN HYDROLASE"/>
    <property type="match status" value="1"/>
</dbReference>
<reference evidence="11 12" key="1">
    <citation type="submission" date="2018-11" db="EMBL/GenBank/DDBJ databases">
        <title>Genome sequence of Apiotrichum porosum DSM 27194.</title>
        <authorList>
            <person name="Aliyu H."/>
            <person name="Gorte O."/>
            <person name="Ochsenreither K."/>
        </authorList>
    </citation>
    <scope>NUCLEOTIDE SEQUENCE [LARGE SCALE GENOMIC DNA]</scope>
    <source>
        <strain evidence="11 12">DSM 27194</strain>
    </source>
</reference>
<feature type="active site" evidence="10">
    <location>
        <position position="415"/>
    </location>
</feature>
<dbReference type="GO" id="GO:0070005">
    <property type="term" value="F:cysteine-type aminopeptidase activity"/>
    <property type="evidence" value="ECO:0007669"/>
    <property type="project" value="InterPro"/>
</dbReference>
<proteinExistence type="inferred from homology"/>
<dbReference type="EMBL" id="RSCE01000006">
    <property type="protein sequence ID" value="RSH82067.1"/>
    <property type="molecule type" value="Genomic_DNA"/>
</dbReference>
<dbReference type="InterPro" id="IPR038765">
    <property type="entry name" value="Papain-like_cys_pep_sf"/>
</dbReference>
<dbReference type="GO" id="GO:0043418">
    <property type="term" value="P:homocysteine catabolic process"/>
    <property type="evidence" value="ECO:0007669"/>
    <property type="project" value="TreeGrafter"/>
</dbReference>
<evidence type="ECO:0000256" key="9">
    <source>
        <dbReference type="PIRNR" id="PIRNR005700"/>
    </source>
</evidence>
<gene>
    <name evidence="11" type="ORF">EHS24_008271</name>
</gene>
<dbReference type="SUPFAM" id="SSF54001">
    <property type="entry name" value="Cysteine proteinases"/>
    <property type="match status" value="1"/>
</dbReference>
<dbReference type="Proteomes" id="UP000279236">
    <property type="component" value="Unassembled WGS sequence"/>
</dbReference>
<comment type="function">
    <text evidence="7">The normal physiological role of the enzyme is unknown, but it is not essential for the viability of yeast cells. Has aminopeptidase activity, shortening substrate peptides sequentially by 1 amino acid. Has bleomycin hydrolase activity, which can protect the cell from the toxic effects of bleomycin. Has homocysteine-thiolactonase activity, protecting the cell against homocysteine toxicity. Acts as a repressor in the GAL4 regulatory system, but this does not require either the peptidase or nucleic acid-binding activities.</text>
</comment>
<feature type="active site" evidence="10">
    <location>
        <position position="119"/>
    </location>
</feature>
<comment type="caution">
    <text evidence="11">The sequence shown here is derived from an EMBL/GenBank/DDBJ whole genome shotgun (WGS) entry which is preliminary data.</text>
</comment>
<keyword evidence="9" id="KW-0963">Cytoplasm</keyword>
<dbReference type="Gene3D" id="3.90.70.10">
    <property type="entry name" value="Cysteine proteinases"/>
    <property type="match status" value="1"/>
</dbReference>